<name>A0A813A5W1_9DINO</name>
<dbReference type="Gene3D" id="3.80.10.10">
    <property type="entry name" value="Ribonuclease Inhibitor"/>
    <property type="match status" value="2"/>
</dbReference>
<evidence type="ECO:0000313" key="2">
    <source>
        <dbReference type="EMBL" id="CAE7856357.1"/>
    </source>
</evidence>
<proteinExistence type="predicted"/>
<accession>A0A813A5W1</accession>
<evidence type="ECO:0000313" key="3">
    <source>
        <dbReference type="Proteomes" id="UP000601435"/>
    </source>
</evidence>
<organism evidence="2 3">
    <name type="scientific">Symbiodinium necroappetens</name>
    <dbReference type="NCBI Taxonomy" id="1628268"/>
    <lineage>
        <taxon>Eukaryota</taxon>
        <taxon>Sar</taxon>
        <taxon>Alveolata</taxon>
        <taxon>Dinophyceae</taxon>
        <taxon>Suessiales</taxon>
        <taxon>Symbiodiniaceae</taxon>
        <taxon>Symbiodinium</taxon>
    </lineage>
</organism>
<dbReference type="InterPro" id="IPR029063">
    <property type="entry name" value="SAM-dependent_MTases_sf"/>
</dbReference>
<dbReference type="EMBL" id="CAJNJA010055698">
    <property type="protein sequence ID" value="CAE7856357.1"/>
    <property type="molecule type" value="Genomic_DNA"/>
</dbReference>
<feature type="compositionally biased region" description="Basic and acidic residues" evidence="1">
    <location>
        <begin position="758"/>
        <end position="771"/>
    </location>
</feature>
<dbReference type="PANTHER" id="PTHR46984">
    <property type="entry name" value="LEUCINE-RICH REPEAT-CONTAINING PROTEIN 71"/>
    <property type="match status" value="1"/>
</dbReference>
<comment type="caution">
    <text evidence="2">The sequence shown here is derived from an EMBL/GenBank/DDBJ whole genome shotgun (WGS) entry which is preliminary data.</text>
</comment>
<evidence type="ECO:0000256" key="1">
    <source>
        <dbReference type="SAM" id="MobiDB-lite"/>
    </source>
</evidence>
<dbReference type="SUPFAM" id="SSF53335">
    <property type="entry name" value="S-adenosyl-L-methionine-dependent methyltransferases"/>
    <property type="match status" value="1"/>
</dbReference>
<reference evidence="2" key="1">
    <citation type="submission" date="2021-02" db="EMBL/GenBank/DDBJ databases">
        <authorList>
            <person name="Dougan E. K."/>
            <person name="Rhodes N."/>
            <person name="Thang M."/>
            <person name="Chan C."/>
        </authorList>
    </citation>
    <scope>NUCLEOTIDE SEQUENCE</scope>
</reference>
<dbReference type="AlphaFoldDB" id="A0A813A5W1"/>
<dbReference type="Gene3D" id="3.40.50.150">
    <property type="entry name" value="Vaccinia Virus protein VP39"/>
    <property type="match status" value="1"/>
</dbReference>
<dbReference type="InterPro" id="IPR032675">
    <property type="entry name" value="LRR_dom_sf"/>
</dbReference>
<sequence>MTRAHFSDEAEPKIWPPIWVYGINDHLDVPGELPSGFEPTGMLGVDLRKLCSTVNAAVHPAFRMKRAREGSPSKSQLPSSHQDRRRPSMLVKAPDMSALLGGLGGMSMGFHEEPKPPKEGPNLMVKSFLFDRTTISLIGLLLPTVQNIKVLSFSDCNLDCEMLRLLAQGLAEGNCSVESLQIEWNNLDLPLPTLAEEDLPLEGEEGEETSAFDRASSLLEARERKRYTLQSERLLTNFKEWLLSRFGSLEKAWENLPKEHLPLEAPDFHSLLFERLGVSGSQVFEVFEVLDGPDYGADGGGLVTLQVLKEALESLPDTEDEDTEAEEDALGLSLAAFLQPSTVLESVSFRACSITRFELGPVCATLSKCPWQLRALNLWENRICDRGAELLANALDAYRGLEYLGLGRNRITDLGLQALCQPFKPVQLREDTELAAAKDRITKQQAQAKSLADAKEKAQAQNTEFQGRQRRASIPLVDELEERPSEDGSISGPSFFLRKLSELRCLVLSENPIRSADVLETIQPFGPRGADLLLRCTPAATELGIRRPELLKEKERKPLLNLGQNLGAKDPAAPPEGWVLLEVAQERAPRTSRLQPLPSLPDEERFSSKLTDARRQMMAVQAIEAKALQPPEVQKLLDKRRSLEEALNWKLHEEVSARGRASDMATQRWALFLILVLGLYGLYSVSFLDAGGSASSGETGDAKRTVDLEDQLEADLEAKQEAELVPEEAGFPTLPGSDFDAKQDEASQTLQDLEDQPEEKPDIEENQKEEQDPVPSVPSELETTSLACAGPMIPPSLPVQAAAELKSKIWKATREWGYDQQAYSYRPFKGLHLLDIGMGQGPMGVVAVHVGVKSYKGMDPALCINHHALTRDKRVGRAPNPIECQMLKDSEACEGKGEKCEMFQRCSHLMFKKYREFPFTGIEMMQAFSGQIVLLPGTFATLRPTGLIKPGSFDVATLWLVTEHLPDNRQVIEGIFEWTEPGQLLALKHHNYYGFDGHHQKPRYPEDHNTKNIAENGVVFWKHLEPSSWVFNYTNTNRIRLGDLIALVDVYFECAWRATFVASWERALLSRPELLRGLEKRGFQQNELLINKWTIACARRKEPKDAKQWLDSRIWLHPATDGSYTPRPLPKKLSKRTPRPTGAAMAVVEFVPSGRSNLKRYLVG</sequence>
<gene>
    <name evidence="2" type="ORF">SNEC2469_LOCUS26897</name>
</gene>
<dbReference type="Proteomes" id="UP000601435">
    <property type="component" value="Unassembled WGS sequence"/>
</dbReference>
<protein>
    <submittedName>
        <fullName evidence="2">Uncharacterized protein</fullName>
    </submittedName>
</protein>
<dbReference type="OrthoDB" id="420401at2759"/>
<dbReference type="InterPro" id="IPR053040">
    <property type="entry name" value="LRR-containing_protein_71"/>
</dbReference>
<feature type="region of interest" description="Disordered" evidence="1">
    <location>
        <begin position="63"/>
        <end position="88"/>
    </location>
</feature>
<dbReference type="PANTHER" id="PTHR46984:SF1">
    <property type="entry name" value="LEUCINE-RICH REPEAT-CONTAINING PROTEIN 71"/>
    <property type="match status" value="1"/>
</dbReference>
<feature type="region of interest" description="Disordered" evidence="1">
    <location>
        <begin position="722"/>
        <end position="781"/>
    </location>
</feature>
<dbReference type="Pfam" id="PF13489">
    <property type="entry name" value="Methyltransf_23"/>
    <property type="match status" value="1"/>
</dbReference>
<keyword evidence="3" id="KW-1185">Reference proteome</keyword>
<dbReference type="SUPFAM" id="SSF52047">
    <property type="entry name" value="RNI-like"/>
    <property type="match status" value="1"/>
</dbReference>
<dbReference type="SMART" id="SM00368">
    <property type="entry name" value="LRR_RI"/>
    <property type="match status" value="3"/>
</dbReference>
<feature type="region of interest" description="Disordered" evidence="1">
    <location>
        <begin position="449"/>
        <end position="475"/>
    </location>
</feature>